<dbReference type="Pfam" id="PF00440">
    <property type="entry name" value="TetR_N"/>
    <property type="match status" value="1"/>
</dbReference>
<keyword evidence="1" id="KW-0805">Transcription regulation</keyword>
<protein>
    <submittedName>
        <fullName evidence="6">TetR family transcriptional regulator</fullName>
    </submittedName>
</protein>
<dbReference type="Proteomes" id="UP000292958">
    <property type="component" value="Unassembled WGS sequence"/>
</dbReference>
<evidence type="ECO:0000313" key="6">
    <source>
        <dbReference type="EMBL" id="RZU41058.1"/>
    </source>
</evidence>
<comment type="caution">
    <text evidence="6">The sequence shown here is derived from an EMBL/GenBank/DDBJ whole genome shotgun (WGS) entry which is preliminary data.</text>
</comment>
<dbReference type="PANTHER" id="PTHR30055:SF234">
    <property type="entry name" value="HTH-TYPE TRANSCRIPTIONAL REGULATOR BETI"/>
    <property type="match status" value="1"/>
</dbReference>
<name>A0A4Q7YTY4_9BACT</name>
<accession>A0A4Q7YTY4</accession>
<feature type="domain" description="HTH tetR-type" evidence="5">
    <location>
        <begin position="42"/>
        <end position="102"/>
    </location>
</feature>
<dbReference type="InterPro" id="IPR001647">
    <property type="entry name" value="HTH_TetR"/>
</dbReference>
<dbReference type="AlphaFoldDB" id="A0A4Q7YTY4"/>
<keyword evidence="7" id="KW-1185">Reference proteome</keyword>
<evidence type="ECO:0000256" key="2">
    <source>
        <dbReference type="ARBA" id="ARBA00023125"/>
    </source>
</evidence>
<dbReference type="PANTHER" id="PTHR30055">
    <property type="entry name" value="HTH-TYPE TRANSCRIPTIONAL REGULATOR RUTR"/>
    <property type="match status" value="1"/>
</dbReference>
<dbReference type="InterPro" id="IPR009057">
    <property type="entry name" value="Homeodomain-like_sf"/>
</dbReference>
<evidence type="ECO:0000256" key="4">
    <source>
        <dbReference type="PROSITE-ProRule" id="PRU00335"/>
    </source>
</evidence>
<dbReference type="GO" id="GO:0000976">
    <property type="term" value="F:transcription cis-regulatory region binding"/>
    <property type="evidence" value="ECO:0007669"/>
    <property type="project" value="TreeGrafter"/>
</dbReference>
<dbReference type="Gene3D" id="1.10.357.10">
    <property type="entry name" value="Tetracycline Repressor, domain 2"/>
    <property type="match status" value="1"/>
</dbReference>
<dbReference type="SUPFAM" id="SSF46689">
    <property type="entry name" value="Homeodomain-like"/>
    <property type="match status" value="1"/>
</dbReference>
<keyword evidence="2 4" id="KW-0238">DNA-binding</keyword>
<dbReference type="EMBL" id="SHKW01000001">
    <property type="protein sequence ID" value="RZU41058.1"/>
    <property type="molecule type" value="Genomic_DNA"/>
</dbReference>
<dbReference type="PRINTS" id="PR00455">
    <property type="entry name" value="HTHTETR"/>
</dbReference>
<dbReference type="GO" id="GO:0003700">
    <property type="term" value="F:DNA-binding transcription factor activity"/>
    <property type="evidence" value="ECO:0007669"/>
    <property type="project" value="TreeGrafter"/>
</dbReference>
<evidence type="ECO:0000313" key="7">
    <source>
        <dbReference type="Proteomes" id="UP000292958"/>
    </source>
</evidence>
<organism evidence="6 7">
    <name type="scientific">Edaphobacter modestus</name>
    <dbReference type="NCBI Taxonomy" id="388466"/>
    <lineage>
        <taxon>Bacteria</taxon>
        <taxon>Pseudomonadati</taxon>
        <taxon>Acidobacteriota</taxon>
        <taxon>Terriglobia</taxon>
        <taxon>Terriglobales</taxon>
        <taxon>Acidobacteriaceae</taxon>
        <taxon>Edaphobacter</taxon>
    </lineage>
</organism>
<evidence type="ECO:0000256" key="1">
    <source>
        <dbReference type="ARBA" id="ARBA00023015"/>
    </source>
</evidence>
<dbReference type="InterPro" id="IPR050109">
    <property type="entry name" value="HTH-type_TetR-like_transc_reg"/>
</dbReference>
<evidence type="ECO:0000256" key="3">
    <source>
        <dbReference type="ARBA" id="ARBA00023163"/>
    </source>
</evidence>
<keyword evidence="3" id="KW-0804">Transcription</keyword>
<feature type="DNA-binding region" description="H-T-H motif" evidence="4">
    <location>
        <begin position="65"/>
        <end position="84"/>
    </location>
</feature>
<evidence type="ECO:0000259" key="5">
    <source>
        <dbReference type="PROSITE" id="PS50977"/>
    </source>
</evidence>
<reference evidence="6 7" key="1">
    <citation type="submission" date="2019-02" db="EMBL/GenBank/DDBJ databases">
        <title>Genomic Encyclopedia of Archaeal and Bacterial Type Strains, Phase II (KMG-II): from individual species to whole genera.</title>
        <authorList>
            <person name="Goeker M."/>
        </authorList>
    </citation>
    <scope>NUCLEOTIDE SEQUENCE [LARGE SCALE GENOMIC DNA]</scope>
    <source>
        <strain evidence="6 7">DSM 18101</strain>
    </source>
</reference>
<sequence length="231" mass="25888">MCPDIQYMNMYQICLYTVNMAKGFKADEKRVYESPARQRQADETRRRVAAAARTLLKETGYAGMTIPAVAKAAGVAVPTVYAIFGSKKGIVSELLDAARFGEAFQALIAEVVKVTDPLARLGYPPRIARQIYESEIPVENLLRGAGMVAPELAAVEDERNCQRYDSQEMIIDGLERAKLLRPGLSRDAARAVLWTLTSREVFRMLVRERGWTGDAYEAWLRNALRRELVGQ</sequence>
<dbReference type="PROSITE" id="PS50977">
    <property type="entry name" value="HTH_TETR_2"/>
    <property type="match status" value="1"/>
</dbReference>
<proteinExistence type="predicted"/>
<gene>
    <name evidence="6" type="ORF">BDD14_2551</name>
</gene>